<keyword evidence="1" id="KW-0175">Coiled coil</keyword>
<evidence type="ECO:0000256" key="1">
    <source>
        <dbReference type="SAM" id="Coils"/>
    </source>
</evidence>
<feature type="coiled-coil region" evidence="1">
    <location>
        <begin position="253"/>
        <end position="280"/>
    </location>
</feature>
<accession>A0A927B4S2</accession>
<comment type="caution">
    <text evidence="2">The sequence shown here is derived from an EMBL/GenBank/DDBJ whole genome shotgun (WGS) entry which is preliminary data.</text>
</comment>
<keyword evidence="3" id="KW-1185">Reference proteome</keyword>
<dbReference type="RefSeq" id="WP_191040801.1">
    <property type="nucleotide sequence ID" value="NZ_JACXAA010000007.1"/>
</dbReference>
<dbReference type="Proteomes" id="UP000653797">
    <property type="component" value="Unassembled WGS sequence"/>
</dbReference>
<dbReference type="EMBL" id="JACXAA010000007">
    <property type="protein sequence ID" value="MBD2755187.1"/>
    <property type="molecule type" value="Genomic_DNA"/>
</dbReference>
<dbReference type="AlphaFoldDB" id="A0A927B4S2"/>
<sequence>MKEYQLKDIYSTYVPSERECVILLSLYQRIEAKQIEKYFTHETFKEVVREVYESDLVRVEDILRGLLDQFIEASPKRYDGKRYTLTHYANTFIKLIFNQLNNLRNKYSLAESFDQFAQLNAESINTYDELECWYQLSFSDSASQTINDHVGGLNAQLKEYLKQLTDILRNDQQTIGNKIGAFVDVFQHFSAKALDVQKTLQLRHNLFFQLTIIVDRFYDEFDNAKQADSDQLMTKKTAYECAKNIRDEVRNYFNQIEDRLSLIIDKIQFAEEKLTELQGNFREYARFRINLRKLLNNFLFYSEYDKDFDTRFTMGIPAKDLINGKNRFIEVEKHDFGVKTSRSIFIPARDATYFNWQQNKIHQQLAQQESISNYVSDLLNTLSKEGYLDLSKHFWQIYDQNENLEMAVETCFSVINIVSIQKECIIKIDKTLQSSFDNLIGIWQMTITKI</sequence>
<organism evidence="2 3">
    <name type="scientific">Spirosoma validum</name>
    <dbReference type="NCBI Taxonomy" id="2771355"/>
    <lineage>
        <taxon>Bacteria</taxon>
        <taxon>Pseudomonadati</taxon>
        <taxon>Bacteroidota</taxon>
        <taxon>Cytophagia</taxon>
        <taxon>Cytophagales</taxon>
        <taxon>Cytophagaceae</taxon>
        <taxon>Spirosoma</taxon>
    </lineage>
</organism>
<evidence type="ECO:0000313" key="2">
    <source>
        <dbReference type="EMBL" id="MBD2755187.1"/>
    </source>
</evidence>
<reference evidence="2" key="1">
    <citation type="submission" date="2020-09" db="EMBL/GenBank/DDBJ databases">
        <authorList>
            <person name="Kim M.K."/>
        </authorList>
    </citation>
    <scope>NUCLEOTIDE SEQUENCE</scope>
    <source>
        <strain evidence="2">BT704</strain>
    </source>
</reference>
<protein>
    <submittedName>
        <fullName evidence="2">Uncharacterized protein</fullName>
    </submittedName>
</protein>
<name>A0A927B4S2_9BACT</name>
<proteinExistence type="predicted"/>
<evidence type="ECO:0000313" key="3">
    <source>
        <dbReference type="Proteomes" id="UP000653797"/>
    </source>
</evidence>
<gene>
    <name evidence="2" type="ORF">IC230_19960</name>
</gene>